<dbReference type="Pfam" id="PF03968">
    <property type="entry name" value="LptD_N"/>
    <property type="match status" value="1"/>
</dbReference>
<feature type="compositionally biased region" description="Polar residues" evidence="2">
    <location>
        <begin position="183"/>
        <end position="192"/>
    </location>
</feature>
<dbReference type="PANTHER" id="PTHR36504:SF1">
    <property type="entry name" value="LIPOPOLYSACCHARIDE EXPORT SYSTEM PROTEIN LPTA"/>
    <property type="match status" value="1"/>
</dbReference>
<comment type="caution">
    <text evidence="4">The sequence shown here is derived from an EMBL/GenBank/DDBJ whole genome shotgun (WGS) entry which is preliminary data.</text>
</comment>
<evidence type="ECO:0000313" key="4">
    <source>
        <dbReference type="EMBL" id="MXO86114.1"/>
    </source>
</evidence>
<reference evidence="4 5" key="1">
    <citation type="submission" date="2019-12" db="EMBL/GenBank/DDBJ databases">
        <title>Genomic-based taxomic classification of the family Erythrobacteraceae.</title>
        <authorList>
            <person name="Xu L."/>
        </authorList>
    </citation>
    <scope>NUCLEOTIDE SEQUENCE [LARGE SCALE GENOMIC DNA]</scope>
    <source>
        <strain evidence="4 5">MCCC 1A09962</strain>
    </source>
</reference>
<name>A0A844ZEZ0_9SPHN</name>
<dbReference type="PANTHER" id="PTHR36504">
    <property type="entry name" value="LIPOPOLYSACCHARIDE EXPORT SYSTEM PROTEIN LPTA"/>
    <property type="match status" value="1"/>
</dbReference>
<dbReference type="RefSeq" id="WP_160682691.1">
    <property type="nucleotide sequence ID" value="NZ_WTYW01000002.1"/>
</dbReference>
<dbReference type="GO" id="GO:0030288">
    <property type="term" value="C:outer membrane-bounded periplasmic space"/>
    <property type="evidence" value="ECO:0007669"/>
    <property type="project" value="TreeGrafter"/>
</dbReference>
<dbReference type="InterPro" id="IPR052037">
    <property type="entry name" value="LPS_export_LptA"/>
</dbReference>
<feature type="compositionally biased region" description="Gly residues" evidence="2">
    <location>
        <begin position="167"/>
        <end position="178"/>
    </location>
</feature>
<dbReference type="Gene3D" id="2.60.450.10">
    <property type="entry name" value="Lipopolysaccharide (LPS) transport protein A like domain"/>
    <property type="match status" value="1"/>
</dbReference>
<dbReference type="GO" id="GO:0009279">
    <property type="term" value="C:cell outer membrane"/>
    <property type="evidence" value="ECO:0007669"/>
    <property type="project" value="TreeGrafter"/>
</dbReference>
<dbReference type="GO" id="GO:0015920">
    <property type="term" value="P:lipopolysaccharide transport"/>
    <property type="evidence" value="ECO:0007669"/>
    <property type="project" value="TreeGrafter"/>
</dbReference>
<proteinExistence type="predicted"/>
<dbReference type="OrthoDB" id="9811926at2"/>
<evidence type="ECO:0000256" key="1">
    <source>
        <dbReference type="ARBA" id="ARBA00022729"/>
    </source>
</evidence>
<evidence type="ECO:0000313" key="5">
    <source>
        <dbReference type="Proteomes" id="UP000433104"/>
    </source>
</evidence>
<keyword evidence="1" id="KW-0732">Signal</keyword>
<feature type="region of interest" description="Disordered" evidence="2">
    <location>
        <begin position="165"/>
        <end position="192"/>
    </location>
</feature>
<accession>A0A844ZEZ0</accession>
<dbReference type="EMBL" id="WTYW01000002">
    <property type="protein sequence ID" value="MXO86114.1"/>
    <property type="molecule type" value="Genomic_DNA"/>
</dbReference>
<organism evidence="4 5">
    <name type="scientific">Parapontixanthobacter aurantiacus</name>
    <dbReference type="NCBI Taxonomy" id="1463599"/>
    <lineage>
        <taxon>Bacteria</taxon>
        <taxon>Pseudomonadati</taxon>
        <taxon>Pseudomonadota</taxon>
        <taxon>Alphaproteobacteria</taxon>
        <taxon>Sphingomonadales</taxon>
        <taxon>Erythrobacteraceae</taxon>
        <taxon>Parapontixanthobacter</taxon>
    </lineage>
</organism>
<sequence length="192" mass="20116">MTHYSITEKARSPLALVSLRSFLVAFALTIASVGAWQLSAQAIAGHNSTAPINYSAARTEYQDRQERIILSGDVDITQAGLRLQAQRILVNLSSGGVGRIDRLTATGGVLVTRGNESARGNNAIYDLNRRIITMSGDVSLRRGNDTINGGRLTIDLRTGISSVDGSAAGGTATGGQTSGNGRVSGTFNVPQD</sequence>
<keyword evidence="5" id="KW-1185">Reference proteome</keyword>
<dbReference type="AlphaFoldDB" id="A0A844ZEZ0"/>
<gene>
    <name evidence="4" type="ORF">GRI38_08745</name>
</gene>
<feature type="domain" description="Organic solvent tolerance-like N-terminal" evidence="3">
    <location>
        <begin position="56"/>
        <end position="159"/>
    </location>
</feature>
<dbReference type="GO" id="GO:0017089">
    <property type="term" value="F:glycolipid transfer activity"/>
    <property type="evidence" value="ECO:0007669"/>
    <property type="project" value="TreeGrafter"/>
</dbReference>
<protein>
    <submittedName>
        <fullName evidence="4">OstA family protein</fullName>
    </submittedName>
</protein>
<evidence type="ECO:0000259" key="3">
    <source>
        <dbReference type="Pfam" id="PF03968"/>
    </source>
</evidence>
<evidence type="ECO:0000256" key="2">
    <source>
        <dbReference type="SAM" id="MobiDB-lite"/>
    </source>
</evidence>
<dbReference type="Proteomes" id="UP000433104">
    <property type="component" value="Unassembled WGS sequence"/>
</dbReference>
<dbReference type="InterPro" id="IPR005653">
    <property type="entry name" value="OstA-like_N"/>
</dbReference>